<evidence type="ECO:0008006" key="4">
    <source>
        <dbReference type="Google" id="ProtNLM"/>
    </source>
</evidence>
<protein>
    <recommendedName>
        <fullName evidence="4">Integral membrane protein</fullName>
    </recommendedName>
</protein>
<dbReference type="EMBL" id="JAAXPN010000001">
    <property type="protein sequence ID" value="NKZ23358.1"/>
    <property type="molecule type" value="Genomic_DNA"/>
</dbReference>
<name>A0A7X6S2A6_9LACO</name>
<sequence>MTQFTFIIIAIILILLEEFVLANNRYFWLGAILPGIGVLGLFLIWLNSPTLTWYDYVMIPLCLLFIIYAWGYGRSFYHKRKNRKLRALQIHNQYQQKTGLR</sequence>
<organism evidence="2 3">
    <name type="scientific">Periweissella fabalis</name>
    <dbReference type="NCBI Taxonomy" id="1070421"/>
    <lineage>
        <taxon>Bacteria</taxon>
        <taxon>Bacillati</taxon>
        <taxon>Bacillota</taxon>
        <taxon>Bacilli</taxon>
        <taxon>Lactobacillales</taxon>
        <taxon>Lactobacillaceae</taxon>
        <taxon>Periweissella</taxon>
    </lineage>
</organism>
<keyword evidence="1" id="KW-0472">Membrane</keyword>
<comment type="caution">
    <text evidence="2">The sequence shown here is derived from an EMBL/GenBank/DDBJ whole genome shotgun (WGS) entry which is preliminary data.</text>
</comment>
<evidence type="ECO:0000256" key="1">
    <source>
        <dbReference type="SAM" id="Phobius"/>
    </source>
</evidence>
<dbReference type="RefSeq" id="WP_168721156.1">
    <property type="nucleotide sequence ID" value="NZ_JAAXPN010000001.1"/>
</dbReference>
<feature type="transmembrane region" description="Helical" evidence="1">
    <location>
        <begin position="6"/>
        <end position="22"/>
    </location>
</feature>
<feature type="transmembrane region" description="Helical" evidence="1">
    <location>
        <begin position="53"/>
        <end position="73"/>
    </location>
</feature>
<keyword evidence="3" id="KW-1185">Reference proteome</keyword>
<dbReference type="AlphaFoldDB" id="A0A7X6S2A6"/>
<evidence type="ECO:0000313" key="3">
    <source>
        <dbReference type="Proteomes" id="UP000549765"/>
    </source>
</evidence>
<feature type="transmembrane region" description="Helical" evidence="1">
    <location>
        <begin position="27"/>
        <end position="47"/>
    </location>
</feature>
<gene>
    <name evidence="2" type="ORF">HF964_00815</name>
</gene>
<accession>A0A7X6S2A6</accession>
<dbReference type="Proteomes" id="UP000549765">
    <property type="component" value="Unassembled WGS sequence"/>
</dbReference>
<keyword evidence="1" id="KW-1133">Transmembrane helix</keyword>
<reference evidence="2 3" key="1">
    <citation type="submission" date="2020-04" db="EMBL/GenBank/DDBJ databases">
        <title>MicrobeNet Type strains.</title>
        <authorList>
            <person name="Nicholson A.C."/>
        </authorList>
    </citation>
    <scope>NUCLEOTIDE SEQUENCE [LARGE SCALE GENOMIC DNA]</scope>
    <source>
        <strain evidence="2 3">CCUG 61472</strain>
    </source>
</reference>
<proteinExistence type="predicted"/>
<evidence type="ECO:0000313" key="2">
    <source>
        <dbReference type="EMBL" id="NKZ23358.1"/>
    </source>
</evidence>
<keyword evidence="1" id="KW-0812">Transmembrane</keyword>